<evidence type="ECO:0000313" key="2">
    <source>
        <dbReference type="EMBL" id="MBL6080327.1"/>
    </source>
</evidence>
<dbReference type="EMBL" id="JAETWB010000013">
    <property type="protein sequence ID" value="MBL6080327.1"/>
    <property type="molecule type" value="Genomic_DNA"/>
</dbReference>
<feature type="region of interest" description="Disordered" evidence="1">
    <location>
        <begin position="75"/>
        <end position="159"/>
    </location>
</feature>
<evidence type="ECO:0000256" key="1">
    <source>
        <dbReference type="SAM" id="MobiDB-lite"/>
    </source>
</evidence>
<reference evidence="2 3" key="1">
    <citation type="submission" date="2021-01" db="EMBL/GenBank/DDBJ databases">
        <title>Belnapia mucosa sp. nov. and Belnapia arida sp. nov., isolated from the Tabernas Desert (Almeria, Spain).</title>
        <authorList>
            <person name="Molina-Menor E."/>
            <person name="Vidal-Verdu A."/>
            <person name="Calonge A."/>
            <person name="Satari L."/>
            <person name="Pereto J."/>
            <person name="Porcar M."/>
        </authorList>
    </citation>
    <scope>NUCLEOTIDE SEQUENCE [LARGE SCALE GENOMIC DNA]</scope>
    <source>
        <strain evidence="2 3">T18</strain>
    </source>
</reference>
<dbReference type="RefSeq" id="WP_202833567.1">
    <property type="nucleotide sequence ID" value="NZ_JAETWB010000013.1"/>
</dbReference>
<dbReference type="InterPro" id="IPR018684">
    <property type="entry name" value="DUF2171"/>
</dbReference>
<keyword evidence="3" id="KW-1185">Reference proteome</keyword>
<proteinExistence type="predicted"/>
<sequence>MSGSGEIRPHMEVVGADGVHVGTVDGLERGQIKLTKQDDPDGSGRHHHHIPLGAIRMIEGDRVWLTMPAGQARAMAVGGQSPEDMEEGSVATDEAGIARPDRTGVSPMEGGGTGNIHGGGTMAPSGGGTGGTASYSQGSGGGIAHDPNMDPSGRGDPDL</sequence>
<protein>
    <submittedName>
        <fullName evidence="2">DUF2171 domain-containing protein</fullName>
    </submittedName>
</protein>
<dbReference type="Proteomes" id="UP000660885">
    <property type="component" value="Unassembled WGS sequence"/>
</dbReference>
<evidence type="ECO:0000313" key="3">
    <source>
        <dbReference type="Proteomes" id="UP000660885"/>
    </source>
</evidence>
<comment type="caution">
    <text evidence="2">The sequence shown here is derived from an EMBL/GenBank/DDBJ whole genome shotgun (WGS) entry which is preliminary data.</text>
</comment>
<accession>A0ABS1U6J3</accession>
<organism evidence="2 3">
    <name type="scientific">Belnapia arida</name>
    <dbReference type="NCBI Taxonomy" id="2804533"/>
    <lineage>
        <taxon>Bacteria</taxon>
        <taxon>Pseudomonadati</taxon>
        <taxon>Pseudomonadota</taxon>
        <taxon>Alphaproteobacteria</taxon>
        <taxon>Acetobacterales</taxon>
        <taxon>Roseomonadaceae</taxon>
        <taxon>Belnapia</taxon>
    </lineage>
</organism>
<feature type="compositionally biased region" description="Gly residues" evidence="1">
    <location>
        <begin position="109"/>
        <end position="131"/>
    </location>
</feature>
<gene>
    <name evidence="2" type="ORF">JMJ56_20120</name>
</gene>
<dbReference type="Pfam" id="PF09939">
    <property type="entry name" value="DUF2171"/>
    <property type="match status" value="1"/>
</dbReference>
<name>A0ABS1U6J3_9PROT</name>